<proteinExistence type="predicted"/>
<evidence type="ECO:0000259" key="3">
    <source>
        <dbReference type="Pfam" id="PF00924"/>
    </source>
</evidence>
<keyword evidence="2" id="KW-0812">Transmembrane</keyword>
<dbReference type="Pfam" id="PF00924">
    <property type="entry name" value="MS_channel_2nd"/>
    <property type="match status" value="1"/>
</dbReference>
<sequence>MLKAIDRNARPDLKKAVPAVLITMIAFVVGERLGGLGRTTAAVFTFFGHRVDVEPGYLTVIVVALAVVFVLAGALATRSVARELARVTTNKAGLAAASAIRLIITIVGYLTVALGLLGLLNIDLGNLLVGGAVTGVVIGIAAQQTLGNFFAGLVLLFARPYVPGTRVKVRTGALGGPFEGVIVAAGLLYTTIETDDEGPISMPNSGLLAAAIGPAPERKPDEQDGRPEEEEQAADEAGRRAPAVGGPPRLGELSPDV</sequence>
<dbReference type="PANTHER" id="PTHR30221">
    <property type="entry name" value="SMALL-CONDUCTANCE MECHANOSENSITIVE CHANNEL"/>
    <property type="match status" value="1"/>
</dbReference>
<dbReference type="Gene3D" id="1.10.287.1260">
    <property type="match status" value="1"/>
</dbReference>
<feature type="transmembrane region" description="Helical" evidence="2">
    <location>
        <begin position="16"/>
        <end position="36"/>
    </location>
</feature>
<keyword evidence="5" id="KW-1185">Reference proteome</keyword>
<evidence type="ECO:0000256" key="2">
    <source>
        <dbReference type="SAM" id="Phobius"/>
    </source>
</evidence>
<dbReference type="InterPro" id="IPR010920">
    <property type="entry name" value="LSM_dom_sf"/>
</dbReference>
<accession>A0A1H0MFE8</accession>
<evidence type="ECO:0000313" key="4">
    <source>
        <dbReference type="EMBL" id="SDO78860.1"/>
    </source>
</evidence>
<dbReference type="InterPro" id="IPR006685">
    <property type="entry name" value="MscS_channel_2nd"/>
</dbReference>
<keyword evidence="2" id="KW-0472">Membrane</keyword>
<feature type="transmembrane region" description="Helical" evidence="2">
    <location>
        <begin position="132"/>
        <end position="158"/>
    </location>
</feature>
<feature type="transmembrane region" description="Helical" evidence="2">
    <location>
        <begin position="98"/>
        <end position="120"/>
    </location>
</feature>
<dbReference type="GO" id="GO:0016020">
    <property type="term" value="C:membrane"/>
    <property type="evidence" value="ECO:0007669"/>
    <property type="project" value="InterPro"/>
</dbReference>
<evidence type="ECO:0000256" key="1">
    <source>
        <dbReference type="SAM" id="MobiDB-lite"/>
    </source>
</evidence>
<dbReference type="AlphaFoldDB" id="A0A1H0MFE8"/>
<dbReference type="PANTHER" id="PTHR30221:SF1">
    <property type="entry name" value="SMALL-CONDUCTANCE MECHANOSENSITIVE CHANNEL"/>
    <property type="match status" value="1"/>
</dbReference>
<dbReference type="SUPFAM" id="SSF82861">
    <property type="entry name" value="Mechanosensitive channel protein MscS (YggB), transmembrane region"/>
    <property type="match status" value="1"/>
</dbReference>
<feature type="domain" description="Mechanosensitive ion channel MscS" evidence="3">
    <location>
        <begin position="145"/>
        <end position="211"/>
    </location>
</feature>
<keyword evidence="2" id="KW-1133">Transmembrane helix</keyword>
<dbReference type="InterPro" id="IPR045275">
    <property type="entry name" value="MscS_archaea/bacteria_type"/>
</dbReference>
<evidence type="ECO:0000313" key="5">
    <source>
        <dbReference type="Proteomes" id="UP000198741"/>
    </source>
</evidence>
<gene>
    <name evidence="4" type="ORF">SAMN04515671_1992</name>
</gene>
<protein>
    <submittedName>
        <fullName evidence="4">Mechanosensitive ion channel</fullName>
    </submittedName>
</protein>
<organism evidence="4 5">
    <name type="scientific">Nakamurella panacisegetis</name>
    <dbReference type="NCBI Taxonomy" id="1090615"/>
    <lineage>
        <taxon>Bacteria</taxon>
        <taxon>Bacillati</taxon>
        <taxon>Actinomycetota</taxon>
        <taxon>Actinomycetes</taxon>
        <taxon>Nakamurellales</taxon>
        <taxon>Nakamurellaceae</taxon>
        <taxon>Nakamurella</taxon>
    </lineage>
</organism>
<dbReference type="GO" id="GO:0008381">
    <property type="term" value="F:mechanosensitive monoatomic ion channel activity"/>
    <property type="evidence" value="ECO:0007669"/>
    <property type="project" value="InterPro"/>
</dbReference>
<dbReference type="STRING" id="1090615.SAMN04515671_1992"/>
<dbReference type="SUPFAM" id="SSF50182">
    <property type="entry name" value="Sm-like ribonucleoproteins"/>
    <property type="match status" value="1"/>
</dbReference>
<dbReference type="EMBL" id="LT629710">
    <property type="protein sequence ID" value="SDO78860.1"/>
    <property type="molecule type" value="Genomic_DNA"/>
</dbReference>
<feature type="compositionally biased region" description="Basic and acidic residues" evidence="1">
    <location>
        <begin position="216"/>
        <end position="226"/>
    </location>
</feature>
<feature type="transmembrane region" description="Helical" evidence="2">
    <location>
        <begin position="56"/>
        <end position="77"/>
    </location>
</feature>
<feature type="region of interest" description="Disordered" evidence="1">
    <location>
        <begin position="211"/>
        <end position="257"/>
    </location>
</feature>
<dbReference type="InterPro" id="IPR011014">
    <property type="entry name" value="MscS_channel_TM-2"/>
</dbReference>
<reference evidence="4 5" key="1">
    <citation type="submission" date="2016-10" db="EMBL/GenBank/DDBJ databases">
        <authorList>
            <person name="de Groot N.N."/>
        </authorList>
    </citation>
    <scope>NUCLEOTIDE SEQUENCE [LARGE SCALE GENOMIC DNA]</scope>
    <source>
        <strain evidence="5">P4-7,KCTC 19426,CECT 7604</strain>
    </source>
</reference>
<name>A0A1H0MFE8_9ACTN</name>
<dbReference type="Proteomes" id="UP000198741">
    <property type="component" value="Chromosome I"/>
</dbReference>